<protein>
    <submittedName>
        <fullName evidence="2">Uncharacterized protein</fullName>
    </submittedName>
</protein>
<dbReference type="AlphaFoldDB" id="A0AAF5Q7B1"/>
<reference evidence="1" key="1">
    <citation type="submission" date="2015-03" db="EMBL/GenBank/DDBJ databases">
        <title>Wuchereria bancrofti Genome Sequencing Papua New Guinea Strain.</title>
        <authorList>
            <person name="Small S.T."/>
            <person name="Serre D."/>
            <person name="Zimmerman P.A."/>
        </authorList>
    </citation>
    <scope>NUCLEOTIDE SEQUENCE [LARGE SCALE GENOMIC DNA]</scope>
    <source>
        <strain evidence="1">pt0022</strain>
    </source>
</reference>
<dbReference type="Proteomes" id="UP000093561">
    <property type="component" value="Unassembled WGS sequence"/>
</dbReference>
<evidence type="ECO:0000313" key="2">
    <source>
        <dbReference type="WBParaSite" id="mrna-Wban_10821"/>
    </source>
</evidence>
<name>A0AAF5Q7B1_WUCBA</name>
<reference evidence="2" key="3">
    <citation type="submission" date="2024-02" db="UniProtKB">
        <authorList>
            <consortium name="WormBaseParasite"/>
        </authorList>
    </citation>
    <scope>IDENTIFICATION</scope>
    <source>
        <strain evidence="2">pt0022</strain>
    </source>
</reference>
<dbReference type="WBParaSite" id="mrna-Wban_10821">
    <property type="protein sequence ID" value="mrna-Wban_10821"/>
    <property type="gene ID" value="Wban_10821"/>
</dbReference>
<reference evidence="1" key="2">
    <citation type="journal article" date="2016" name="Mol. Ecol.">
        <title>Population genomics of the filarial nematode parasite Wuchereria bancrofti from mosquitoes.</title>
        <authorList>
            <person name="Small S.T."/>
            <person name="Reimer L.J."/>
            <person name="Tisch D.J."/>
            <person name="King C.L."/>
            <person name="Christensen B.M."/>
            <person name="Siba P.M."/>
            <person name="Kazura J.W."/>
            <person name="Serre D."/>
            <person name="Zimmerman P.A."/>
        </authorList>
    </citation>
    <scope>NUCLEOTIDE SEQUENCE</scope>
    <source>
        <strain evidence="1">pt0022</strain>
    </source>
</reference>
<evidence type="ECO:0000313" key="1">
    <source>
        <dbReference type="Proteomes" id="UP000093561"/>
    </source>
</evidence>
<sequence>MYLSFSVKIFASWLCYREDCPMIQRLQSKELEPTCGETYYYLGRCYEKWQVSLTGDGSEIKLGQFVFCNNRNPQ</sequence>
<organism evidence="1 2">
    <name type="scientific">Wuchereria bancrofti</name>
    <dbReference type="NCBI Taxonomy" id="6293"/>
    <lineage>
        <taxon>Eukaryota</taxon>
        <taxon>Metazoa</taxon>
        <taxon>Ecdysozoa</taxon>
        <taxon>Nematoda</taxon>
        <taxon>Chromadorea</taxon>
        <taxon>Rhabditida</taxon>
        <taxon>Spirurina</taxon>
        <taxon>Spiruromorpha</taxon>
        <taxon>Filarioidea</taxon>
        <taxon>Onchocercidae</taxon>
        <taxon>Wuchereria</taxon>
    </lineage>
</organism>
<proteinExistence type="predicted"/>
<accession>A0AAF5Q7B1</accession>